<dbReference type="Gene3D" id="3.40.50.740">
    <property type="match status" value="1"/>
</dbReference>
<keyword evidence="7" id="KW-1185">Reference proteome</keyword>
<accession>A0A8I0DN69</accession>
<dbReference type="InterPro" id="IPR050612">
    <property type="entry name" value="Prok_Mopterin_Oxidored"/>
</dbReference>
<dbReference type="RefSeq" id="WP_186834903.1">
    <property type="nucleotide sequence ID" value="NZ_JACOOQ010000006.1"/>
</dbReference>
<dbReference type="CDD" id="cd02766">
    <property type="entry name" value="MopB_3"/>
    <property type="match status" value="1"/>
</dbReference>
<keyword evidence="3" id="KW-0408">Iron</keyword>
<dbReference type="PROSITE" id="PS51669">
    <property type="entry name" value="4FE4S_MOW_BIS_MGD"/>
    <property type="match status" value="1"/>
</dbReference>
<dbReference type="Pfam" id="PF00384">
    <property type="entry name" value="Molybdopterin"/>
    <property type="match status" value="1"/>
</dbReference>
<proteinExistence type="inferred from homology"/>
<dbReference type="Gene3D" id="3.30.2070.10">
    <property type="entry name" value="Formate dehydrogenase/DMSO reductase"/>
    <property type="match status" value="1"/>
</dbReference>
<dbReference type="Gene3D" id="2.40.40.20">
    <property type="match status" value="1"/>
</dbReference>
<keyword evidence="4" id="KW-0411">Iron-sulfur</keyword>
<keyword evidence="2" id="KW-0479">Metal-binding</keyword>
<feature type="domain" description="4Fe-4S Mo/W bis-MGD-type" evidence="5">
    <location>
        <begin position="1"/>
        <end position="58"/>
    </location>
</feature>
<evidence type="ECO:0000313" key="6">
    <source>
        <dbReference type="EMBL" id="MBC5639850.1"/>
    </source>
</evidence>
<evidence type="ECO:0000259" key="5">
    <source>
        <dbReference type="PROSITE" id="PS51669"/>
    </source>
</evidence>
<dbReference type="EMBL" id="JACOOQ010000006">
    <property type="protein sequence ID" value="MBC5639850.1"/>
    <property type="molecule type" value="Genomic_DNA"/>
</dbReference>
<dbReference type="AlphaFoldDB" id="A0A8I0DN69"/>
<comment type="similarity">
    <text evidence="1">Belongs to the prokaryotic molybdopterin-containing oxidoreductase family.</text>
</comment>
<dbReference type="InterPro" id="IPR006657">
    <property type="entry name" value="MoPterin_dinucl-bd_dom"/>
</dbReference>
<dbReference type="Proteomes" id="UP000662088">
    <property type="component" value="Unassembled WGS sequence"/>
</dbReference>
<evidence type="ECO:0000256" key="4">
    <source>
        <dbReference type="ARBA" id="ARBA00023014"/>
    </source>
</evidence>
<dbReference type="GO" id="GO:0016491">
    <property type="term" value="F:oxidoreductase activity"/>
    <property type="evidence" value="ECO:0007669"/>
    <property type="project" value="InterPro"/>
</dbReference>
<gene>
    <name evidence="6" type="ORF">H8R92_05275</name>
</gene>
<dbReference type="PANTHER" id="PTHR43742:SF6">
    <property type="entry name" value="OXIDOREDUCTASE YYAE-RELATED"/>
    <property type="match status" value="1"/>
</dbReference>
<evidence type="ECO:0000256" key="3">
    <source>
        <dbReference type="ARBA" id="ARBA00023004"/>
    </source>
</evidence>
<dbReference type="Gene3D" id="2.20.25.90">
    <property type="entry name" value="ADC-like domains"/>
    <property type="match status" value="1"/>
</dbReference>
<organism evidence="6 7">
    <name type="scientific">Clostridium lentum</name>
    <dbReference type="NCBI Taxonomy" id="2763037"/>
    <lineage>
        <taxon>Bacteria</taxon>
        <taxon>Bacillati</taxon>
        <taxon>Bacillota</taxon>
        <taxon>Clostridia</taxon>
        <taxon>Eubacteriales</taxon>
        <taxon>Clostridiaceae</taxon>
        <taxon>Clostridium</taxon>
    </lineage>
</organism>
<dbReference type="GO" id="GO:0051536">
    <property type="term" value="F:iron-sulfur cluster binding"/>
    <property type="evidence" value="ECO:0007669"/>
    <property type="project" value="UniProtKB-KW"/>
</dbReference>
<dbReference type="Pfam" id="PF01568">
    <property type="entry name" value="Molydop_binding"/>
    <property type="match status" value="1"/>
</dbReference>
<comment type="caution">
    <text evidence="6">The sequence shown here is derived from an EMBL/GenBank/DDBJ whole genome shotgun (WGS) entry which is preliminary data.</text>
</comment>
<evidence type="ECO:0000256" key="1">
    <source>
        <dbReference type="ARBA" id="ARBA00010312"/>
    </source>
</evidence>
<dbReference type="InterPro" id="IPR009010">
    <property type="entry name" value="Asp_de-COase-like_dom_sf"/>
</dbReference>
<dbReference type="GO" id="GO:0043546">
    <property type="term" value="F:molybdopterin cofactor binding"/>
    <property type="evidence" value="ECO:0007669"/>
    <property type="project" value="InterPro"/>
</dbReference>
<evidence type="ECO:0000313" key="7">
    <source>
        <dbReference type="Proteomes" id="UP000662088"/>
    </source>
</evidence>
<dbReference type="CDD" id="cd02775">
    <property type="entry name" value="MopB_CT"/>
    <property type="match status" value="1"/>
</dbReference>
<dbReference type="Pfam" id="PF04879">
    <property type="entry name" value="Molybdop_Fe4S4"/>
    <property type="match status" value="1"/>
</dbReference>
<dbReference type="SMART" id="SM00926">
    <property type="entry name" value="Molybdop_Fe4S4"/>
    <property type="match status" value="1"/>
</dbReference>
<dbReference type="Gene3D" id="3.40.228.10">
    <property type="entry name" value="Dimethylsulfoxide Reductase, domain 2"/>
    <property type="match status" value="1"/>
</dbReference>
<sequence length="665" mass="76280">MDKLSHGCTLDCFDCCKFNVYVEEGKIIKIEGDKEHPYTNGFICKKGLAHLERLNHHKRIYKPLLKVNDKWKEITFDEAIEIMVDKLRFYKDKYSPKSVLYYEQYGNGSILKSIGEIFFNFYGGASKAKGGPCWSAGIHAQKQVFGDVVSHSLDDLIHSKNIFVWGKNPANTTIHTMQSIKKAKVNGSRIIVIDPIFTQTAKIAHKYVRVKPGGDEALALAMGKIIIERNYLDKDYIEQYVNGFEEYRDYLLSLDMNNLSFICGVEINEIEELAKLYSEKHSSILLGYGMQKYYNGGNTIKLISFLGAITGQIGISGGGVNYANRVYPDILNTDPYNSAVYGEGREFYVSHISEFINDAVKGKAHAKNNIYCLEQEGVKEDNVPLKMSVITKSNLLNQLPNLNKLKNAFRKIEFKVCIDMFMTDTAEECDLFIPASSTLESEDLLFSSMTNPYLIFNEKLIEPAEELMDEYYFFREIARRLELKGYPMVEKKEYLNKVIKPLKRIHKEIDLQYIKNNYFTPHKNVAWEDKKFLTKSGKIEFSFNKMSHNKEESKFRLLTTHSKDTLFSQHFMDEEDIAMAYINSNEARKLNINDKENVSLISDNGKITVKIVVDDCISDNIVMMYAGWWKRHGNPNYLTISGISDIGGQVTYHETLVEIVKEKGE</sequence>
<dbReference type="PANTHER" id="PTHR43742">
    <property type="entry name" value="TRIMETHYLAMINE-N-OXIDE REDUCTASE"/>
    <property type="match status" value="1"/>
</dbReference>
<protein>
    <submittedName>
        <fullName evidence="6">Molybdopterin-dependent oxidoreductase</fullName>
    </submittedName>
</protein>
<dbReference type="SUPFAM" id="SSF50692">
    <property type="entry name" value="ADC-like"/>
    <property type="match status" value="1"/>
</dbReference>
<name>A0A8I0DN69_9CLOT</name>
<dbReference type="SUPFAM" id="SSF53706">
    <property type="entry name" value="Formate dehydrogenase/DMSO reductase, domains 1-3"/>
    <property type="match status" value="1"/>
</dbReference>
<reference evidence="6" key="1">
    <citation type="submission" date="2020-08" db="EMBL/GenBank/DDBJ databases">
        <title>Genome public.</title>
        <authorList>
            <person name="Liu C."/>
            <person name="Sun Q."/>
        </authorList>
    </citation>
    <scope>NUCLEOTIDE SEQUENCE</scope>
    <source>
        <strain evidence="6">NSJ-42</strain>
    </source>
</reference>
<evidence type="ECO:0000256" key="2">
    <source>
        <dbReference type="ARBA" id="ARBA00022723"/>
    </source>
</evidence>
<dbReference type="InterPro" id="IPR006656">
    <property type="entry name" value="Mopterin_OxRdtase"/>
</dbReference>
<dbReference type="InterPro" id="IPR006963">
    <property type="entry name" value="Mopterin_OxRdtase_4Fe-4S_dom"/>
</dbReference>
<dbReference type="GO" id="GO:0046872">
    <property type="term" value="F:metal ion binding"/>
    <property type="evidence" value="ECO:0007669"/>
    <property type="project" value="UniProtKB-KW"/>
</dbReference>